<organism evidence="1 2">
    <name type="scientific">candidate division WWE3 bacterium CG_4_9_14_0_2_um_filter_35_11</name>
    <dbReference type="NCBI Taxonomy" id="1975077"/>
    <lineage>
        <taxon>Bacteria</taxon>
        <taxon>Katanobacteria</taxon>
    </lineage>
</organism>
<dbReference type="Gene3D" id="3.30.1240.20">
    <property type="match status" value="1"/>
</dbReference>
<dbReference type="AlphaFoldDB" id="A0A2M8EL92"/>
<gene>
    <name evidence="1" type="ORF">CO058_03255</name>
</gene>
<dbReference type="EMBL" id="PFSJ01000024">
    <property type="protein sequence ID" value="PJC23501.1"/>
    <property type="molecule type" value="Genomic_DNA"/>
</dbReference>
<dbReference type="InterPro" id="IPR023214">
    <property type="entry name" value="HAD_sf"/>
</dbReference>
<dbReference type="Pfam" id="PF08282">
    <property type="entry name" value="Hydrolase_3"/>
    <property type="match status" value="1"/>
</dbReference>
<dbReference type="GO" id="GO:0016791">
    <property type="term" value="F:phosphatase activity"/>
    <property type="evidence" value="ECO:0007669"/>
    <property type="project" value="UniProtKB-ARBA"/>
</dbReference>
<evidence type="ECO:0000313" key="1">
    <source>
        <dbReference type="EMBL" id="PJC23501.1"/>
    </source>
</evidence>
<reference evidence="2" key="1">
    <citation type="submission" date="2017-09" db="EMBL/GenBank/DDBJ databases">
        <title>Depth-based differentiation of microbial function through sediment-hosted aquifers and enrichment of novel symbionts in the deep terrestrial subsurface.</title>
        <authorList>
            <person name="Probst A.J."/>
            <person name="Ladd B."/>
            <person name="Jarett J.K."/>
            <person name="Geller-Mcgrath D.E."/>
            <person name="Sieber C.M.K."/>
            <person name="Emerson J.B."/>
            <person name="Anantharaman K."/>
            <person name="Thomas B.C."/>
            <person name="Malmstrom R."/>
            <person name="Stieglmeier M."/>
            <person name="Klingl A."/>
            <person name="Woyke T."/>
            <person name="Ryan C.M."/>
            <person name="Banfield J.F."/>
        </authorList>
    </citation>
    <scope>NUCLEOTIDE SEQUENCE [LARGE SCALE GENOMIC DNA]</scope>
</reference>
<dbReference type="Proteomes" id="UP000229756">
    <property type="component" value="Unassembled WGS sequence"/>
</dbReference>
<dbReference type="UniPathway" id="UPA00126">
    <property type="reaction ID" value="UER00424"/>
</dbReference>
<proteinExistence type="predicted"/>
<evidence type="ECO:0000313" key="2">
    <source>
        <dbReference type="Proteomes" id="UP000229756"/>
    </source>
</evidence>
<dbReference type="NCBIfam" id="TIGR01484">
    <property type="entry name" value="HAD-SF-IIB"/>
    <property type="match status" value="1"/>
</dbReference>
<dbReference type="InterPro" id="IPR036412">
    <property type="entry name" value="HAD-like_sf"/>
</dbReference>
<sequence length="263" mass="29755">MTYTIQNFPFEKLNAKKLISFDADGTLVLSKTPMDAEMVAIFNKLLHSKYMVNIVSGGKYSIFFDNIISKITDDPNDLKSLTLSPTCGAKFFEFDNQWQESYKEELSEDQKKRIYAAFDYALKMANHQPQKLYGELIEDRGTQITFSAAGSTAPLEIKNKYDPDFSKRLIIKKYLDEKIGDLDVKVAGTTSIDVTKKGINKAYAMKKLMERFNLNMDEILFIGDALLEGGNDEPVSLMGIDSIEIKDVEETKTLINKMLSLTT</sequence>
<dbReference type="Gene3D" id="3.40.50.1000">
    <property type="entry name" value="HAD superfamily/HAD-like"/>
    <property type="match status" value="1"/>
</dbReference>
<dbReference type="GO" id="GO:0009298">
    <property type="term" value="P:GDP-mannose biosynthetic process"/>
    <property type="evidence" value="ECO:0007669"/>
    <property type="project" value="UniProtKB-UniPathway"/>
</dbReference>
<keyword evidence="1" id="KW-0378">Hydrolase</keyword>
<dbReference type="InterPro" id="IPR043169">
    <property type="entry name" value="PMM_cap"/>
</dbReference>
<dbReference type="SUPFAM" id="SSF56784">
    <property type="entry name" value="HAD-like"/>
    <property type="match status" value="1"/>
</dbReference>
<protein>
    <submittedName>
        <fullName evidence="1">HAD family hydrolase</fullName>
    </submittedName>
</protein>
<comment type="caution">
    <text evidence="1">The sequence shown here is derived from an EMBL/GenBank/DDBJ whole genome shotgun (WGS) entry which is preliminary data.</text>
</comment>
<name>A0A2M8EL92_UNCKA</name>
<dbReference type="InterPro" id="IPR006379">
    <property type="entry name" value="HAD-SF_hydro_IIB"/>
</dbReference>
<accession>A0A2M8EL92</accession>